<comment type="cofactor">
    <cofactor evidence="10">
        <name>K(+)</name>
        <dbReference type="ChEBI" id="CHEBI:29103"/>
    </cofactor>
    <text evidence="10">Binds 1 potassium ion per subunit.</text>
</comment>
<evidence type="ECO:0000256" key="9">
    <source>
        <dbReference type="ARBA" id="ARBA00023235"/>
    </source>
</evidence>
<gene>
    <name evidence="10" type="primary">nnrE</name>
    <name evidence="12" type="ORF">SAMN06265222_11795</name>
</gene>
<feature type="binding site" evidence="10">
    <location>
        <position position="97"/>
    </location>
    <ligand>
        <name>K(+)</name>
        <dbReference type="ChEBI" id="CHEBI:29103"/>
    </ligand>
</feature>
<dbReference type="InterPro" id="IPR036652">
    <property type="entry name" value="YjeF_N_dom_sf"/>
</dbReference>
<organism evidence="12 13">
    <name type="scientific">Neorhodopirellula lusitana</name>
    <dbReference type="NCBI Taxonomy" id="445327"/>
    <lineage>
        <taxon>Bacteria</taxon>
        <taxon>Pseudomonadati</taxon>
        <taxon>Planctomycetota</taxon>
        <taxon>Planctomycetia</taxon>
        <taxon>Pirellulales</taxon>
        <taxon>Pirellulaceae</taxon>
        <taxon>Neorhodopirellula</taxon>
    </lineage>
</organism>
<evidence type="ECO:0000256" key="3">
    <source>
        <dbReference type="ARBA" id="ARBA00012228"/>
    </source>
</evidence>
<dbReference type="InterPro" id="IPR004443">
    <property type="entry name" value="YjeF_N_dom"/>
</dbReference>
<dbReference type="PANTHER" id="PTHR13232:SF10">
    <property type="entry name" value="NAD(P)H-HYDRATE EPIMERASE"/>
    <property type="match status" value="1"/>
</dbReference>
<accession>A0ABY1QPH0</accession>
<feature type="binding site" evidence="10">
    <location>
        <position position="166"/>
    </location>
    <ligand>
        <name>K(+)</name>
        <dbReference type="ChEBI" id="CHEBI:29103"/>
    </ligand>
</feature>
<evidence type="ECO:0000256" key="4">
    <source>
        <dbReference type="ARBA" id="ARBA00022723"/>
    </source>
</evidence>
<keyword evidence="5 10" id="KW-0547">Nucleotide-binding</keyword>
<dbReference type="Pfam" id="PF03853">
    <property type="entry name" value="YjeF_N"/>
    <property type="match status" value="1"/>
</dbReference>
<evidence type="ECO:0000259" key="11">
    <source>
        <dbReference type="PROSITE" id="PS51385"/>
    </source>
</evidence>
<dbReference type="PROSITE" id="PS51385">
    <property type="entry name" value="YJEF_N"/>
    <property type="match status" value="1"/>
</dbReference>
<dbReference type="InterPro" id="IPR032976">
    <property type="entry name" value="YJEFN_prot_NAXE-like"/>
</dbReference>
<keyword evidence="9 10" id="KW-0413">Isomerase</keyword>
<comment type="similarity">
    <text evidence="10">Belongs to the NnrE/AIBP family.</text>
</comment>
<evidence type="ECO:0000256" key="5">
    <source>
        <dbReference type="ARBA" id="ARBA00022741"/>
    </source>
</evidence>
<evidence type="ECO:0000256" key="1">
    <source>
        <dbReference type="ARBA" id="ARBA00000013"/>
    </source>
</evidence>
<dbReference type="SUPFAM" id="SSF64153">
    <property type="entry name" value="YjeF N-terminal domain-like"/>
    <property type="match status" value="1"/>
</dbReference>
<proteinExistence type="inferred from homology"/>
<evidence type="ECO:0000256" key="8">
    <source>
        <dbReference type="ARBA" id="ARBA00023027"/>
    </source>
</evidence>
<evidence type="ECO:0000256" key="10">
    <source>
        <dbReference type="HAMAP-Rule" id="MF_01966"/>
    </source>
</evidence>
<feature type="binding site" evidence="10">
    <location>
        <position position="200"/>
    </location>
    <ligand>
        <name>(6S)-NADPHX</name>
        <dbReference type="ChEBI" id="CHEBI:64076"/>
    </ligand>
</feature>
<sequence length="260" mass="27235">MICIKKKGVFVTVSLPDAQRLGWPFLSVAESRQLDVEAIEKHGVAGIVLMENAGKGCADRILQVLSGEVPERQSGTIADPRSFANTSTMVLAGSGNNGGDGFVIGRHLHIAGHPVAVLLLASPDRLRGDAKISFDRAVDAGVSIQSVTEPAKIVAILGRHDGLIVDCLLGTGASGDPREPYASAINAANRAASVLLIAIDLPSGLDGDTAQAGEPTFRADLTLTFVTAKLAMQNPLASEWLGEVEIVDIGLPDAMMQRLR</sequence>
<evidence type="ECO:0000256" key="2">
    <source>
        <dbReference type="ARBA" id="ARBA00000909"/>
    </source>
</evidence>
<feature type="binding site" evidence="10">
    <location>
        <position position="181"/>
    </location>
    <ligand>
        <name>(6S)-NADPHX</name>
        <dbReference type="ChEBI" id="CHEBI:64076"/>
    </ligand>
</feature>
<keyword evidence="13" id="KW-1185">Reference proteome</keyword>
<name>A0ABY1QPH0_9BACT</name>
<dbReference type="NCBIfam" id="TIGR00197">
    <property type="entry name" value="yjeF_nterm"/>
    <property type="match status" value="1"/>
</dbReference>
<dbReference type="EMBL" id="FXUG01000017">
    <property type="protein sequence ID" value="SMP74275.1"/>
    <property type="molecule type" value="Genomic_DNA"/>
</dbReference>
<comment type="caution">
    <text evidence="12">The sequence shown here is derived from an EMBL/GenBank/DDBJ whole genome shotgun (WGS) entry which is preliminary data.</text>
</comment>
<keyword evidence="4 10" id="KW-0479">Metal-binding</keyword>
<comment type="function">
    <text evidence="10">Catalyzes the epimerization of the S- and R-forms of NAD(P)HX, a damaged form of NAD(P)H that is a result of enzymatic or heat-dependent hydration. This is a prerequisite for the S-specific NAD(P)H-hydrate dehydratase to allow the repair of both epimers of NAD(P)HX.</text>
</comment>
<comment type="catalytic activity">
    <reaction evidence="1 10">
        <text>(6R)-NADHX = (6S)-NADHX</text>
        <dbReference type="Rhea" id="RHEA:32215"/>
        <dbReference type="ChEBI" id="CHEBI:64074"/>
        <dbReference type="ChEBI" id="CHEBI:64075"/>
        <dbReference type="EC" id="5.1.99.6"/>
    </reaction>
</comment>
<comment type="catalytic activity">
    <reaction evidence="2 10">
        <text>(6R)-NADPHX = (6S)-NADPHX</text>
        <dbReference type="Rhea" id="RHEA:32227"/>
        <dbReference type="ChEBI" id="CHEBI:64076"/>
        <dbReference type="ChEBI" id="CHEBI:64077"/>
        <dbReference type="EC" id="5.1.99.6"/>
    </reaction>
</comment>
<feature type="domain" description="YjeF N-terminal" evidence="11">
    <location>
        <begin position="31"/>
        <end position="257"/>
    </location>
</feature>
<dbReference type="HAMAP" id="MF_01966">
    <property type="entry name" value="NADHX_epimerase"/>
    <property type="match status" value="1"/>
</dbReference>
<evidence type="ECO:0000256" key="7">
    <source>
        <dbReference type="ARBA" id="ARBA00022958"/>
    </source>
</evidence>
<feature type="binding site" evidence="10">
    <location>
        <begin position="96"/>
        <end position="100"/>
    </location>
    <ligand>
        <name>(6S)-NADPHX</name>
        <dbReference type="ChEBI" id="CHEBI:64076"/>
    </ligand>
</feature>
<keyword evidence="8 10" id="KW-0520">NAD</keyword>
<evidence type="ECO:0000313" key="12">
    <source>
        <dbReference type="EMBL" id="SMP74275.1"/>
    </source>
</evidence>
<dbReference type="Proteomes" id="UP001158067">
    <property type="component" value="Unassembled WGS sequence"/>
</dbReference>
<dbReference type="Gene3D" id="3.40.50.10260">
    <property type="entry name" value="YjeF N-terminal domain"/>
    <property type="match status" value="1"/>
</dbReference>
<dbReference type="EC" id="5.1.99.6" evidence="3 10"/>
<feature type="binding site" evidence="10">
    <location>
        <position position="203"/>
    </location>
    <ligand>
        <name>K(+)</name>
        <dbReference type="ChEBI" id="CHEBI:29103"/>
    </ligand>
</feature>
<evidence type="ECO:0000256" key="6">
    <source>
        <dbReference type="ARBA" id="ARBA00022857"/>
    </source>
</evidence>
<reference evidence="12 13" key="1">
    <citation type="submission" date="2017-05" db="EMBL/GenBank/DDBJ databases">
        <authorList>
            <person name="Varghese N."/>
            <person name="Submissions S."/>
        </authorList>
    </citation>
    <scope>NUCLEOTIDE SEQUENCE [LARGE SCALE GENOMIC DNA]</scope>
    <source>
        <strain evidence="12 13">DSM 25457</strain>
    </source>
</reference>
<evidence type="ECO:0000313" key="13">
    <source>
        <dbReference type="Proteomes" id="UP001158067"/>
    </source>
</evidence>
<feature type="binding site" evidence="10">
    <location>
        <begin position="170"/>
        <end position="176"/>
    </location>
    <ligand>
        <name>(6S)-NADPHX</name>
        <dbReference type="ChEBI" id="CHEBI:64076"/>
    </ligand>
</feature>
<keyword evidence="7 10" id="KW-0630">Potassium</keyword>
<protein>
    <recommendedName>
        <fullName evidence="3 10">NAD(P)H-hydrate epimerase</fullName>
        <ecNumber evidence="3 10">5.1.99.6</ecNumber>
    </recommendedName>
    <alternativeName>
        <fullName evidence="10">NAD(P)HX epimerase</fullName>
    </alternativeName>
</protein>
<keyword evidence="6 10" id="KW-0521">NADP</keyword>
<dbReference type="PANTHER" id="PTHR13232">
    <property type="entry name" value="NAD(P)H-HYDRATE EPIMERASE"/>
    <property type="match status" value="1"/>
</dbReference>